<evidence type="ECO:0000313" key="2">
    <source>
        <dbReference type="EMBL" id="CAD8087067.1"/>
    </source>
</evidence>
<evidence type="ECO:0000256" key="1">
    <source>
        <dbReference type="SAM" id="Phobius"/>
    </source>
</evidence>
<keyword evidence="1" id="KW-0472">Membrane</keyword>
<proteinExistence type="predicted"/>
<dbReference type="PANTHER" id="PTHR12621">
    <property type="entry name" value="CYSTEINE AND HISTIDINE-RICH DOMAIN CHORD -CONTAINING PROTEIN"/>
    <property type="match status" value="1"/>
</dbReference>
<evidence type="ECO:0008006" key="4">
    <source>
        <dbReference type="Google" id="ProtNLM"/>
    </source>
</evidence>
<dbReference type="PANTHER" id="PTHR12621:SF7">
    <property type="entry name" value="CYSTEINE AND HISTIDINE-RICH DOMAIN-CONTAINING PROTEIN 1"/>
    <property type="match status" value="1"/>
</dbReference>
<gene>
    <name evidence="2" type="ORF">PPRIM_AZ9-3.1.T0780007</name>
</gene>
<keyword evidence="1" id="KW-0812">Transmembrane</keyword>
<protein>
    <recommendedName>
        <fullName evidence="4">Transmembrane protein</fullName>
    </recommendedName>
</protein>
<feature type="transmembrane region" description="Helical" evidence="1">
    <location>
        <begin position="34"/>
        <end position="55"/>
    </location>
</feature>
<accession>A0A8S1N1E1</accession>
<keyword evidence="1" id="KW-1133">Transmembrane helix</keyword>
<dbReference type="AlphaFoldDB" id="A0A8S1N1E1"/>
<organism evidence="2 3">
    <name type="scientific">Paramecium primaurelia</name>
    <dbReference type="NCBI Taxonomy" id="5886"/>
    <lineage>
        <taxon>Eukaryota</taxon>
        <taxon>Sar</taxon>
        <taxon>Alveolata</taxon>
        <taxon>Ciliophora</taxon>
        <taxon>Intramacronucleata</taxon>
        <taxon>Oligohymenophorea</taxon>
        <taxon>Peniculida</taxon>
        <taxon>Parameciidae</taxon>
        <taxon>Paramecium</taxon>
    </lineage>
</organism>
<reference evidence="2" key="1">
    <citation type="submission" date="2021-01" db="EMBL/GenBank/DDBJ databases">
        <authorList>
            <consortium name="Genoscope - CEA"/>
            <person name="William W."/>
        </authorList>
    </citation>
    <scope>NUCLEOTIDE SEQUENCE</scope>
</reference>
<comment type="caution">
    <text evidence="2">The sequence shown here is derived from an EMBL/GenBank/DDBJ whole genome shotgun (WGS) entry which is preliminary data.</text>
</comment>
<sequence>MLNSIAEFLRRIDQFGASYKPSYAHGEVQFKTSLGGLLSIVLYGLSLAYLIYELILWKSGKILPKITSLQTEIETYSLQFDKVTIASFCLRKHTSIHNQIDPFDPNNVILLPLLYEILNDEFQEPKPLLSTKKSEKHGTYLIEVKNIELSNNEHESHDHPNKEYFLMFQECVQNLLPEGWHCADEDRIKHFFNQKQNQLQIQTFVNQYNTSTKKIDIVEQDYYASFDNKTTYFSQIVVGSTNITLDTGFLLESLEILEFPSSLQSYIQQMDLDYFAHSFQNKIFIAFEFELGTLQQTVFVEYPKVSEVLANIGSIISFFLFFSHIAYMINEKNLELKVLRTLIEMYYPQIKDITFKKNCFGKVQQIIYKNSKLSLSFLETYNKFLKIAQAKLCLTNQLYEISRLQFILTQICDKQIFRECHDVGIRLKLLDFEQEPDKNKKPNIIKVDNIIPQELKIENIESNSIEDMKIMKINPQVSVEIRQNSIQMQQLNQSQSLFLGKMIDNEGLNDDDLKLSDEDFYLLIYNQQVKDEIQHQPKFKEQLQIEYETVTPQNQYQVQN</sequence>
<dbReference type="GO" id="GO:0008270">
    <property type="term" value="F:zinc ion binding"/>
    <property type="evidence" value="ECO:0007669"/>
    <property type="project" value="TreeGrafter"/>
</dbReference>
<dbReference type="Proteomes" id="UP000688137">
    <property type="component" value="Unassembled WGS sequence"/>
</dbReference>
<dbReference type="EMBL" id="CAJJDM010000081">
    <property type="protein sequence ID" value="CAD8087067.1"/>
    <property type="molecule type" value="Genomic_DNA"/>
</dbReference>
<keyword evidence="3" id="KW-1185">Reference proteome</keyword>
<dbReference type="OMA" id="HIAYMIN"/>
<name>A0A8S1N1E1_PARPR</name>
<evidence type="ECO:0000313" key="3">
    <source>
        <dbReference type="Proteomes" id="UP000688137"/>
    </source>
</evidence>